<reference evidence="2 3" key="1">
    <citation type="submission" date="2016-08" db="EMBL/GenBank/DDBJ databases">
        <title>Genome sequence of Clavibacter michiganensis spp. strain CASJ009.</title>
        <authorList>
            <person name="Thapa S.P."/>
            <person name="Coaker G."/>
        </authorList>
    </citation>
    <scope>NUCLEOTIDE SEQUENCE [LARGE SCALE GENOMIC DNA]</scope>
    <source>
        <strain evidence="2">CASJ009</strain>
    </source>
</reference>
<dbReference type="Proteomes" id="UP000195106">
    <property type="component" value="Unassembled WGS sequence"/>
</dbReference>
<sequence length="639" mass="62330">MIGGAGTRGRRRAGREGRAGREDLVGRGRRRRAEPRIVGLGRVLAGFRLPRLAGRAPSLVAAGVAVALVAGAVTPGIVPVAAAWTDREWAKGAIGTEDLDCGTSTGFTTTASSRFLRGSLLGLDLGTVAAVRGLSAVDDAAPGSQPTPAGVPSPATGVYLNPLVAGVLGDTAVLDLTGLSTGLPVGSAGALNQYVRVTGTGTSAAASGLVSDSGGVGVTSGAAGAALPGRATISLDRVLARITDTTGVPAITGTRLAVGAVASSSTLDWCAARESAVWGGGSATGATRQYGIAGLELQAVNPAVGAITTTTTTVAGTGLSAAAALLSGAAGTSSPGAVETAIRSTLLSLLGTLGLKTLSGDIAITGVGAAASAVAPLLTAPLRSSDGTVSVDLATGRVDLDLARLLGDGADGLNGQDPNSEILIEGVLDGVAARVGALLGERITQIGAALATALDSVRVRVDLAAELTLLGASVLKLDLDFDGTVAQLASSSARFTVTPTLLTLDLGGIVRGLVGPLVAGLTTGLVAPVLNAVRTGLTAPIATLGTTLGTLAGGAVAAVDALVDGLPGVLSLQVNVQPDRPGAPAGTTFLPAIGRDTSAAYSVTALRIGLLPALAPSGTPPAVIELATSTAGRNAYRAP</sequence>
<protein>
    <recommendedName>
        <fullName evidence="4">Choice-of-anchor G family protein</fullName>
    </recommendedName>
</protein>
<feature type="compositionally biased region" description="Basic and acidic residues" evidence="1">
    <location>
        <begin position="14"/>
        <end position="26"/>
    </location>
</feature>
<comment type="caution">
    <text evidence="2">The sequence shown here is derived from an EMBL/GenBank/DDBJ whole genome shotgun (WGS) entry which is preliminary data.</text>
</comment>
<organism evidence="2 3">
    <name type="scientific">Clavibacter michiganensis</name>
    <dbReference type="NCBI Taxonomy" id="28447"/>
    <lineage>
        <taxon>Bacteria</taxon>
        <taxon>Bacillati</taxon>
        <taxon>Actinomycetota</taxon>
        <taxon>Actinomycetes</taxon>
        <taxon>Micrococcales</taxon>
        <taxon>Microbacteriaceae</taxon>
        <taxon>Clavibacter</taxon>
    </lineage>
</organism>
<evidence type="ECO:0008006" key="4">
    <source>
        <dbReference type="Google" id="ProtNLM"/>
    </source>
</evidence>
<accession>A0A251XYL6</accession>
<feature type="region of interest" description="Disordered" evidence="1">
    <location>
        <begin position="1"/>
        <end position="28"/>
    </location>
</feature>
<evidence type="ECO:0000313" key="2">
    <source>
        <dbReference type="EMBL" id="OUE10379.1"/>
    </source>
</evidence>
<evidence type="ECO:0000313" key="3">
    <source>
        <dbReference type="Proteomes" id="UP000195106"/>
    </source>
</evidence>
<dbReference type="InterPro" id="IPR047900">
    <property type="entry name" value="Choice_anch_G"/>
</dbReference>
<evidence type="ECO:0000256" key="1">
    <source>
        <dbReference type="SAM" id="MobiDB-lite"/>
    </source>
</evidence>
<dbReference type="EMBL" id="MDHJ01000001">
    <property type="protein sequence ID" value="OUE10379.1"/>
    <property type="molecule type" value="Genomic_DNA"/>
</dbReference>
<proteinExistence type="predicted"/>
<name>A0A251XYL6_9MICO</name>
<dbReference type="AlphaFoldDB" id="A0A251XYL6"/>
<gene>
    <name evidence="2" type="ORF">CMsap09_15655</name>
</gene>
<dbReference type="NCBIfam" id="NF033766">
    <property type="entry name" value="choice_anch_G"/>
    <property type="match status" value="1"/>
</dbReference>